<feature type="transmembrane region" description="Helical" evidence="6">
    <location>
        <begin position="303"/>
        <end position="330"/>
    </location>
</feature>
<comment type="caution">
    <text evidence="8">The sequence shown here is derived from an EMBL/GenBank/DDBJ whole genome shotgun (WGS) entry which is preliminary data.</text>
</comment>
<keyword evidence="1" id="KW-0479">Metal-binding</keyword>
<dbReference type="InterPro" id="IPR053031">
    <property type="entry name" value="Cuticle_assoc_protein"/>
</dbReference>
<feature type="transmembrane region" description="Helical" evidence="6">
    <location>
        <begin position="275"/>
        <end position="296"/>
    </location>
</feature>
<keyword evidence="6" id="KW-0472">Membrane</keyword>
<dbReference type="AlphaFoldDB" id="A0A6L2MC45"/>
<keyword evidence="6" id="KW-0812">Transmembrane</keyword>
<name>A0A6L2MC45_TANCI</name>
<evidence type="ECO:0000259" key="7">
    <source>
        <dbReference type="PROSITE" id="PS50808"/>
    </source>
</evidence>
<feature type="region of interest" description="Disordered" evidence="5">
    <location>
        <begin position="106"/>
        <end position="133"/>
    </location>
</feature>
<accession>A0A6L2MC45</accession>
<feature type="region of interest" description="Disordered" evidence="5">
    <location>
        <begin position="451"/>
        <end position="470"/>
    </location>
</feature>
<protein>
    <submittedName>
        <fullName evidence="8">Zinc finger BED domain-containing protein DAYSLEEPER-like</fullName>
    </submittedName>
</protein>
<feature type="transmembrane region" description="Helical" evidence="6">
    <location>
        <begin position="382"/>
        <end position="405"/>
    </location>
</feature>
<proteinExistence type="predicted"/>
<organism evidence="8">
    <name type="scientific">Tanacetum cinerariifolium</name>
    <name type="common">Dalmatian daisy</name>
    <name type="synonym">Chrysanthemum cinerariifolium</name>
    <dbReference type="NCBI Taxonomy" id="118510"/>
    <lineage>
        <taxon>Eukaryota</taxon>
        <taxon>Viridiplantae</taxon>
        <taxon>Streptophyta</taxon>
        <taxon>Embryophyta</taxon>
        <taxon>Tracheophyta</taxon>
        <taxon>Spermatophyta</taxon>
        <taxon>Magnoliopsida</taxon>
        <taxon>eudicotyledons</taxon>
        <taxon>Gunneridae</taxon>
        <taxon>Pentapetalae</taxon>
        <taxon>asterids</taxon>
        <taxon>campanulids</taxon>
        <taxon>Asterales</taxon>
        <taxon>Asteraceae</taxon>
        <taxon>Asteroideae</taxon>
        <taxon>Anthemideae</taxon>
        <taxon>Anthemidinae</taxon>
        <taxon>Tanacetum</taxon>
    </lineage>
</organism>
<evidence type="ECO:0000256" key="5">
    <source>
        <dbReference type="SAM" id="MobiDB-lite"/>
    </source>
</evidence>
<sequence>MDTSFIESNAIFDIEMKPEYFDTLLNNNVEIRPTKRGKKNSMVWEDFTTKDVGDGETRAVCMICKKDLAYIKGSINSGTSHLKRHLEHHKSPSKISVQAAGPIKDTPRRCKKYTPQRGSKTASVPVAFDSESPSGEDWNLVDNLCAYLKLIFDTASMIASSSVPRANTFFVEAWKIQLELTRASTRCANHTSRNKKEHEEPLKLVSDVGKLWNVYYMLELSMVRCLSLVVSRLEQGTKGDIFSFGVQGKIVVLCTFPTEGMRSIISMGSIGLDGLLPSILLLVEIIVAVILVVVVIDAIVKVVIVVVIIGVEVVVTIIRVVVVVGVSFIIKLSLMIIGCQFLESSHICLEINPFRSQFVKFVFKLLDLSPETVLLYQKLLEFNPGACLGFLFVLPIFSMLAACASRAAATRSTIRTGLLPSGHDTIHNELSNSTKIDSSKRYSGVVDLTGDKDPSDEDGGFNIGDSDNTGDGGKIAGREITSWGGGMVSYAYMTSIFKSSCKGEKTSMSKRYLVKLFEESREMFLSKAEKQFRMFVEEKIFSKLESDGTIVERGDEYMTVTTQ</sequence>
<keyword evidence="2 4" id="KW-0863">Zinc-finger</keyword>
<dbReference type="SMART" id="SM00614">
    <property type="entry name" value="ZnF_BED"/>
    <property type="match status" value="1"/>
</dbReference>
<evidence type="ECO:0000256" key="4">
    <source>
        <dbReference type="PROSITE-ProRule" id="PRU00027"/>
    </source>
</evidence>
<evidence type="ECO:0000313" key="8">
    <source>
        <dbReference type="EMBL" id="GEU71240.1"/>
    </source>
</evidence>
<dbReference type="GO" id="GO:0008270">
    <property type="term" value="F:zinc ion binding"/>
    <property type="evidence" value="ECO:0007669"/>
    <property type="project" value="UniProtKB-KW"/>
</dbReference>
<reference evidence="8" key="1">
    <citation type="journal article" date="2019" name="Sci. Rep.">
        <title>Draft genome of Tanacetum cinerariifolium, the natural source of mosquito coil.</title>
        <authorList>
            <person name="Yamashiro T."/>
            <person name="Shiraishi A."/>
            <person name="Satake H."/>
            <person name="Nakayama K."/>
        </authorList>
    </citation>
    <scope>NUCLEOTIDE SEQUENCE</scope>
</reference>
<dbReference type="GO" id="GO:0006357">
    <property type="term" value="P:regulation of transcription by RNA polymerase II"/>
    <property type="evidence" value="ECO:0007669"/>
    <property type="project" value="TreeGrafter"/>
</dbReference>
<dbReference type="PROSITE" id="PS50808">
    <property type="entry name" value="ZF_BED"/>
    <property type="match status" value="1"/>
</dbReference>
<evidence type="ECO:0000256" key="6">
    <source>
        <dbReference type="SAM" id="Phobius"/>
    </source>
</evidence>
<evidence type="ECO:0000256" key="2">
    <source>
        <dbReference type="ARBA" id="ARBA00022771"/>
    </source>
</evidence>
<dbReference type="SUPFAM" id="SSF57667">
    <property type="entry name" value="beta-beta-alpha zinc fingers"/>
    <property type="match status" value="1"/>
</dbReference>
<evidence type="ECO:0000256" key="3">
    <source>
        <dbReference type="ARBA" id="ARBA00022833"/>
    </source>
</evidence>
<dbReference type="InterPro" id="IPR036236">
    <property type="entry name" value="Znf_C2H2_sf"/>
</dbReference>
<evidence type="ECO:0000256" key="1">
    <source>
        <dbReference type="ARBA" id="ARBA00022723"/>
    </source>
</evidence>
<dbReference type="InterPro" id="IPR003656">
    <property type="entry name" value="Znf_BED"/>
</dbReference>
<keyword evidence="3" id="KW-0862">Zinc</keyword>
<feature type="domain" description="BED-type" evidence="7">
    <location>
        <begin position="38"/>
        <end position="95"/>
    </location>
</feature>
<dbReference type="Pfam" id="PF02892">
    <property type="entry name" value="zf-BED"/>
    <property type="match status" value="1"/>
</dbReference>
<dbReference type="GO" id="GO:0005634">
    <property type="term" value="C:nucleus"/>
    <property type="evidence" value="ECO:0007669"/>
    <property type="project" value="TreeGrafter"/>
</dbReference>
<dbReference type="EMBL" id="BKCJ010006271">
    <property type="protein sequence ID" value="GEU71240.1"/>
    <property type="molecule type" value="Genomic_DNA"/>
</dbReference>
<dbReference type="PANTHER" id="PTHR34396:SF25">
    <property type="entry name" value="BOUNDARY ELEMENT ASSOCIATED FACTOR"/>
    <property type="match status" value="1"/>
</dbReference>
<keyword evidence="6" id="KW-1133">Transmembrane helix</keyword>
<dbReference type="GO" id="GO:1990837">
    <property type="term" value="F:sequence-specific double-stranded DNA binding"/>
    <property type="evidence" value="ECO:0007669"/>
    <property type="project" value="TreeGrafter"/>
</dbReference>
<gene>
    <name evidence="8" type="ORF">Tci_043218</name>
</gene>
<dbReference type="PANTHER" id="PTHR34396">
    <property type="entry name" value="OS03G0264950 PROTEIN-RELATED"/>
    <property type="match status" value="1"/>
</dbReference>